<dbReference type="OrthoDB" id="5383057at2759"/>
<accession>A0A3N2PM14</accession>
<evidence type="ECO:0000313" key="2">
    <source>
        <dbReference type="EMBL" id="ROT35571.1"/>
    </source>
</evidence>
<feature type="region of interest" description="Disordered" evidence="1">
    <location>
        <begin position="1"/>
        <end position="87"/>
    </location>
</feature>
<feature type="compositionally biased region" description="Basic and acidic residues" evidence="1">
    <location>
        <begin position="66"/>
        <end position="81"/>
    </location>
</feature>
<organism evidence="2 3">
    <name type="scientific">Sodiomyces alkalinus (strain CBS 110278 / VKM F-3762 / F11)</name>
    <name type="common">Alkaliphilic filamentous fungus</name>
    <dbReference type="NCBI Taxonomy" id="1314773"/>
    <lineage>
        <taxon>Eukaryota</taxon>
        <taxon>Fungi</taxon>
        <taxon>Dikarya</taxon>
        <taxon>Ascomycota</taxon>
        <taxon>Pezizomycotina</taxon>
        <taxon>Sordariomycetes</taxon>
        <taxon>Hypocreomycetidae</taxon>
        <taxon>Glomerellales</taxon>
        <taxon>Plectosphaerellaceae</taxon>
        <taxon>Sodiomyces</taxon>
    </lineage>
</organism>
<evidence type="ECO:0000256" key="1">
    <source>
        <dbReference type="SAM" id="MobiDB-lite"/>
    </source>
</evidence>
<evidence type="ECO:0000313" key="3">
    <source>
        <dbReference type="Proteomes" id="UP000272025"/>
    </source>
</evidence>
<dbReference type="GeneID" id="39584072"/>
<proteinExistence type="predicted"/>
<sequence>MAHGGQFSENTGAKTKSESGITKQSGNENVPSATESSGKLQSATSVLGASGGQGGAAPTYIASQYIKDKSGPHGKNLKEGIDYEGTEDGLQKALNAEPGSEDDPARLAERQFQQTQLRAAGGTGPKQQHAGGETMYENLKSNEQA</sequence>
<dbReference type="EMBL" id="ML119061">
    <property type="protein sequence ID" value="ROT35571.1"/>
    <property type="molecule type" value="Genomic_DNA"/>
</dbReference>
<dbReference type="RefSeq" id="XP_028463377.1">
    <property type="nucleotide sequence ID" value="XM_028615595.1"/>
</dbReference>
<name>A0A3N2PM14_SODAK</name>
<feature type="region of interest" description="Disordered" evidence="1">
    <location>
        <begin position="118"/>
        <end position="145"/>
    </location>
</feature>
<gene>
    <name evidence="2" type="ORF">SODALDRAFT_69958</name>
</gene>
<dbReference type="Proteomes" id="UP000272025">
    <property type="component" value="Unassembled WGS sequence"/>
</dbReference>
<dbReference type="AlphaFoldDB" id="A0A3N2PM14"/>
<protein>
    <submittedName>
        <fullName evidence="2">Uncharacterized protein</fullName>
    </submittedName>
</protein>
<reference evidence="2 3" key="1">
    <citation type="journal article" date="2018" name="Mol. Ecol.">
        <title>The obligate alkalophilic soda-lake fungus Sodiomyces alkalinus has shifted to a protein diet.</title>
        <authorList>
            <person name="Grum-Grzhimaylo A.A."/>
            <person name="Falkoski D.L."/>
            <person name="van den Heuvel J."/>
            <person name="Valero-Jimenez C.A."/>
            <person name="Min B."/>
            <person name="Choi I.G."/>
            <person name="Lipzen A."/>
            <person name="Daum C.G."/>
            <person name="Aanen D.K."/>
            <person name="Tsang A."/>
            <person name="Henrissat B."/>
            <person name="Bilanenko E.N."/>
            <person name="de Vries R.P."/>
            <person name="van Kan J.A.L."/>
            <person name="Grigoriev I.V."/>
            <person name="Debets A.J.M."/>
        </authorList>
    </citation>
    <scope>NUCLEOTIDE SEQUENCE [LARGE SCALE GENOMIC DNA]</scope>
    <source>
        <strain evidence="2 3">F11</strain>
    </source>
</reference>
<keyword evidence="3" id="KW-1185">Reference proteome</keyword>
<feature type="compositionally biased region" description="Polar residues" evidence="1">
    <location>
        <begin position="7"/>
        <end position="47"/>
    </location>
</feature>